<dbReference type="SUPFAM" id="SSF55486">
    <property type="entry name" value="Metalloproteases ('zincins'), catalytic domain"/>
    <property type="match status" value="1"/>
</dbReference>
<feature type="transmembrane region" description="Helical" evidence="1">
    <location>
        <begin position="56"/>
        <end position="80"/>
    </location>
</feature>
<reference evidence="4" key="1">
    <citation type="journal article" date="2019" name="Int. J. Syst. Evol. Microbiol.">
        <title>The Global Catalogue of Microorganisms (GCM) 10K type strain sequencing project: providing services to taxonomists for standard genome sequencing and annotation.</title>
        <authorList>
            <consortium name="The Broad Institute Genomics Platform"/>
            <consortium name="The Broad Institute Genome Sequencing Center for Infectious Disease"/>
            <person name="Wu L."/>
            <person name="Ma J."/>
        </authorList>
    </citation>
    <scope>NUCLEOTIDE SEQUENCE [LARGE SCALE GENOMIC DNA]</scope>
    <source>
        <strain evidence="4">KCTC 22232</strain>
    </source>
</reference>
<feature type="transmembrane region" description="Helical" evidence="1">
    <location>
        <begin position="473"/>
        <end position="490"/>
    </location>
</feature>
<keyword evidence="1" id="KW-0812">Transmembrane</keyword>
<feature type="transmembrane region" description="Helical" evidence="1">
    <location>
        <begin position="244"/>
        <end position="261"/>
    </location>
</feature>
<name>A0ABQ2ZZL6_9GAMM</name>
<feature type="transmembrane region" description="Helical" evidence="1">
    <location>
        <begin position="106"/>
        <end position="133"/>
    </location>
</feature>
<evidence type="ECO:0000259" key="2">
    <source>
        <dbReference type="Pfam" id="PF01433"/>
    </source>
</evidence>
<feature type="transmembrane region" description="Helical" evidence="1">
    <location>
        <begin position="145"/>
        <end position="169"/>
    </location>
</feature>
<feature type="transmembrane region" description="Helical" evidence="1">
    <location>
        <begin position="361"/>
        <end position="383"/>
    </location>
</feature>
<feature type="transmembrane region" description="Helical" evidence="1">
    <location>
        <begin position="403"/>
        <end position="430"/>
    </location>
</feature>
<feature type="transmembrane region" description="Helical" evidence="1">
    <location>
        <begin position="176"/>
        <end position="195"/>
    </location>
</feature>
<sequence length="1199" mass="134846">MFFEILRFEWRQQVRAPLFWIIALAFGAIALTVASTDAIVIGGASGNVLRNAPMVVVQLLTIFSRLSLFLVAVFIATAALRDFEQRTAELLFTTPMSKVAYLGGRFAAAYLAILAIMLICALGIALGGLMPWVDSARLGPFDWHAYVWSFGTMVLPDMLFVAALLFLLATVTRSLLATYIGVIAYLVLQSITSLLTQDVNNHFVAALFDPFGARTLAIVTRYWSADQLNHQLPSLSGVLLFNRLLWSAVSLLLFGAAFVLFRTNRDGLRLPGRSKPRAEPPILRPPTAALTLPNVRIGDDLRAHLLQLRKQWTFDTAGVLWGVPFLIMLVFGLVNLVFTLALSGKIYGTATWPVTHQVLEILQITFRWLLYIIVTFYAGELVWRERSQRSAEVTDAFPLPDWILLAAKFGALLAVIVVFLSVGSLVGIGWQIAHSYTHLEPGLYLATLALDTIPFVLLAVLALFLQVLSNNKFLGYLLTIVWLLLSRIGFDLLHWEQNLYNYGSAPEVPYSDMNGFGHFLKGALWFDFYWASCAVVLLVLAALFWVRGTDHAWHDRLREARARLHAPAKITLALGLLAFIGSGSWIYYNTNVFNHYQSSATQTKQHADYEKKYAKYKDLPQPRITAVKADVDIHPYQRRLDIRGHYTLVNKTTAPISDLHVNYTDGFTLKSLTFAPHDTVSADKELGYTIYRLKTPLAPGASMDFAFTLEYAPKGFTNSPDGSFLAYNGTFFNNTVMPQFGYQTQAQITDRNDRRKYGLSADVPRMPKLGDEKARANTYISNDADWISFDTTVSTAADQIAVAPGYLQKEWTANGRHYFHYTMTQGGMDQPMLPFFSYLSARYAVKRETWKGVDISVYYNPAHAWNVDRMIQGVKDSLDYYDAHFTPYQFHQLRILEFPNYTSLAQSFANTIPFSESIGFIADLRDPSRIDYPYYVTAHEVAHQWWAHRVIGANMQGSTMLSESLSQYSALMVMKHKYGADQMHKFLKYELDGYLTGRATEKLAEEPLAKVEDQSYIHYRKGSLVFYALQDYIGEDKLDAMLKQFLLDKGFQQPPYTTSQEFMDALPKAVDPKWKGLLDDFFWKITLFDNRITDATAKKLPNGKYEVTMKVHASKVYVDGTGKETAAKPDIPIDIGVFAASTDAGKDGKPLYLEKRLLPDGDSTITVTVDSVPAQAGIDPYNELIDKVSSDNRRAVTVQ</sequence>
<protein>
    <recommendedName>
        <fullName evidence="2">Peptidase M1 membrane alanine aminopeptidase domain-containing protein</fullName>
    </recommendedName>
</protein>
<feature type="domain" description="Peptidase M1 membrane alanine aminopeptidase" evidence="2">
    <location>
        <begin position="875"/>
        <end position="1071"/>
    </location>
</feature>
<keyword evidence="1" id="KW-0472">Membrane</keyword>
<feature type="transmembrane region" description="Helical" evidence="1">
    <location>
        <begin position="442"/>
        <end position="466"/>
    </location>
</feature>
<proteinExistence type="predicted"/>
<dbReference type="EMBL" id="BMXT01000002">
    <property type="protein sequence ID" value="GGY28486.1"/>
    <property type="molecule type" value="Genomic_DNA"/>
</dbReference>
<feature type="transmembrane region" description="Helical" evidence="1">
    <location>
        <begin position="528"/>
        <end position="546"/>
    </location>
</feature>
<evidence type="ECO:0000313" key="3">
    <source>
        <dbReference type="EMBL" id="GGY28486.1"/>
    </source>
</evidence>
<keyword evidence="1" id="KW-1133">Transmembrane helix</keyword>
<dbReference type="InterPro" id="IPR027268">
    <property type="entry name" value="Peptidase_M4/M1_CTD_sf"/>
</dbReference>
<evidence type="ECO:0000256" key="1">
    <source>
        <dbReference type="SAM" id="Phobius"/>
    </source>
</evidence>
<dbReference type="PANTHER" id="PTHR37305:SF1">
    <property type="entry name" value="MEMBRANE PROTEIN"/>
    <property type="match status" value="1"/>
</dbReference>
<feature type="transmembrane region" description="Helical" evidence="1">
    <location>
        <begin position="20"/>
        <end position="44"/>
    </location>
</feature>
<dbReference type="RefSeq" id="WP_189441279.1">
    <property type="nucleotide sequence ID" value="NZ_BMXT01000002.1"/>
</dbReference>
<feature type="transmembrane region" description="Helical" evidence="1">
    <location>
        <begin position="566"/>
        <end position="588"/>
    </location>
</feature>
<gene>
    <name evidence="3" type="ORF">GCM10008098_22070</name>
</gene>
<accession>A0ABQ2ZZL6</accession>
<dbReference type="InterPro" id="IPR014782">
    <property type="entry name" value="Peptidase_M1_dom"/>
</dbReference>
<dbReference type="Proteomes" id="UP000621898">
    <property type="component" value="Unassembled WGS sequence"/>
</dbReference>
<feature type="transmembrane region" description="Helical" evidence="1">
    <location>
        <begin position="319"/>
        <end position="341"/>
    </location>
</feature>
<dbReference type="Gene3D" id="1.10.390.10">
    <property type="entry name" value="Neutral Protease Domain 2"/>
    <property type="match status" value="1"/>
</dbReference>
<dbReference type="PANTHER" id="PTHR37305">
    <property type="entry name" value="INTEGRAL MEMBRANE PROTEIN-RELATED"/>
    <property type="match status" value="1"/>
</dbReference>
<evidence type="ECO:0000313" key="4">
    <source>
        <dbReference type="Proteomes" id="UP000621898"/>
    </source>
</evidence>
<keyword evidence="4" id="KW-1185">Reference proteome</keyword>
<organism evidence="3 4">
    <name type="scientific">Rhodanobacter panaciterrae</name>
    <dbReference type="NCBI Taxonomy" id="490572"/>
    <lineage>
        <taxon>Bacteria</taxon>
        <taxon>Pseudomonadati</taxon>
        <taxon>Pseudomonadota</taxon>
        <taxon>Gammaproteobacteria</taxon>
        <taxon>Lysobacterales</taxon>
        <taxon>Rhodanobacteraceae</taxon>
        <taxon>Rhodanobacter</taxon>
    </lineage>
</organism>
<dbReference type="Pfam" id="PF01433">
    <property type="entry name" value="Peptidase_M1"/>
    <property type="match status" value="1"/>
</dbReference>
<comment type="caution">
    <text evidence="3">The sequence shown here is derived from an EMBL/GenBank/DDBJ whole genome shotgun (WGS) entry which is preliminary data.</text>
</comment>